<sequence length="52" mass="5560">MLDTGKKGPVPCWMISSSHHCRTFPVSTSHSTTAPVMSLLSILSPSTGSRLM</sequence>
<name>W6Q3P7_PENRF</name>
<dbReference type="AlphaFoldDB" id="W6Q3P7"/>
<evidence type="ECO:0000313" key="2">
    <source>
        <dbReference type="Proteomes" id="UP000030686"/>
    </source>
</evidence>
<keyword evidence="2" id="KW-1185">Reference proteome</keyword>
<organism evidence="1 2">
    <name type="scientific">Penicillium roqueforti (strain FM164)</name>
    <dbReference type="NCBI Taxonomy" id="1365484"/>
    <lineage>
        <taxon>Eukaryota</taxon>
        <taxon>Fungi</taxon>
        <taxon>Dikarya</taxon>
        <taxon>Ascomycota</taxon>
        <taxon>Pezizomycotina</taxon>
        <taxon>Eurotiomycetes</taxon>
        <taxon>Eurotiomycetidae</taxon>
        <taxon>Eurotiales</taxon>
        <taxon>Aspergillaceae</taxon>
        <taxon>Penicillium</taxon>
    </lineage>
</organism>
<dbReference type="Proteomes" id="UP000030686">
    <property type="component" value="Unassembled WGS sequence"/>
</dbReference>
<evidence type="ECO:0000313" key="1">
    <source>
        <dbReference type="EMBL" id="CDM30596.1"/>
    </source>
</evidence>
<dbReference type="EMBL" id="HG792016">
    <property type="protein sequence ID" value="CDM30596.1"/>
    <property type="molecule type" value="Genomic_DNA"/>
</dbReference>
<gene>
    <name evidence="1" type="ORF">PROQFM164_S02g000746</name>
</gene>
<proteinExistence type="predicted"/>
<reference evidence="1" key="1">
    <citation type="journal article" date="2014" name="Nat. Commun.">
        <title>Multiple recent horizontal transfers of a large genomic region in cheese making fungi.</title>
        <authorList>
            <person name="Cheeseman K."/>
            <person name="Ropars J."/>
            <person name="Renault P."/>
            <person name="Dupont J."/>
            <person name="Gouzy J."/>
            <person name="Branca A."/>
            <person name="Abraham A.L."/>
            <person name="Ceppi M."/>
            <person name="Conseiller E."/>
            <person name="Debuchy R."/>
            <person name="Malagnac F."/>
            <person name="Goarin A."/>
            <person name="Silar P."/>
            <person name="Lacoste S."/>
            <person name="Sallet E."/>
            <person name="Bensimon A."/>
            <person name="Giraud T."/>
            <person name="Brygoo Y."/>
        </authorList>
    </citation>
    <scope>NUCLEOTIDE SEQUENCE [LARGE SCALE GENOMIC DNA]</scope>
    <source>
        <strain evidence="1">FM164</strain>
    </source>
</reference>
<accession>W6Q3P7</accession>
<protein>
    <submittedName>
        <fullName evidence="1">Genomic scaffold, ProqFM164S02</fullName>
    </submittedName>
</protein>